<keyword evidence="8" id="KW-0443">Lipid metabolism</keyword>
<evidence type="ECO:0000259" key="12">
    <source>
        <dbReference type="Pfam" id="PF06974"/>
    </source>
</evidence>
<dbReference type="GO" id="GO:0001666">
    <property type="term" value="P:response to hypoxia"/>
    <property type="evidence" value="ECO:0007669"/>
    <property type="project" value="TreeGrafter"/>
</dbReference>
<dbReference type="EMBL" id="FNIC01000001">
    <property type="protein sequence ID" value="SDM80762.1"/>
    <property type="molecule type" value="Genomic_DNA"/>
</dbReference>
<dbReference type="EC" id="2.3.1.20" evidence="4"/>
<keyword evidence="5" id="KW-0444">Lipid biosynthesis</keyword>
<evidence type="ECO:0000256" key="9">
    <source>
        <dbReference type="ARBA" id="ARBA00023315"/>
    </source>
</evidence>
<dbReference type="PANTHER" id="PTHR31650:SF1">
    <property type="entry name" value="WAX ESTER SYNTHASE_DIACYLGLYCEROL ACYLTRANSFERASE 4-RELATED"/>
    <property type="match status" value="1"/>
</dbReference>
<evidence type="ECO:0000259" key="11">
    <source>
        <dbReference type="Pfam" id="PF03007"/>
    </source>
</evidence>
<evidence type="ECO:0000256" key="7">
    <source>
        <dbReference type="ARBA" id="ARBA00022798"/>
    </source>
</evidence>
<protein>
    <recommendedName>
        <fullName evidence="4">diacylglycerol O-acyltransferase</fullName>
        <ecNumber evidence="4">2.3.1.20</ecNumber>
    </recommendedName>
</protein>
<dbReference type="Pfam" id="PF06974">
    <property type="entry name" value="WS_DGAT_C"/>
    <property type="match status" value="1"/>
</dbReference>
<dbReference type="Pfam" id="PF03007">
    <property type="entry name" value="WS_DGAT_cat"/>
    <property type="match status" value="1"/>
</dbReference>
<comment type="pathway">
    <text evidence="1">Glycerolipid metabolism; triacylglycerol biosynthesis.</text>
</comment>
<dbReference type="Gene3D" id="3.30.559.30">
    <property type="entry name" value="Nonribosomal peptide synthetase, condensation domain"/>
    <property type="match status" value="1"/>
</dbReference>
<comment type="similarity">
    <text evidence="3">Belongs to the long-chain O-acyltransferase family.</text>
</comment>
<keyword evidence="6 13" id="KW-0808">Transferase</keyword>
<evidence type="ECO:0000313" key="14">
    <source>
        <dbReference type="Proteomes" id="UP000199004"/>
    </source>
</evidence>
<dbReference type="STRING" id="1005944.SAMN05192576_0979"/>
<dbReference type="Proteomes" id="UP000199004">
    <property type="component" value="Unassembled WGS sequence"/>
</dbReference>
<dbReference type="GO" id="GO:0006071">
    <property type="term" value="P:glycerol metabolic process"/>
    <property type="evidence" value="ECO:0007669"/>
    <property type="project" value="UniProtKB-KW"/>
</dbReference>
<dbReference type="PANTHER" id="PTHR31650">
    <property type="entry name" value="O-ACYLTRANSFERASE (WSD1-LIKE) FAMILY PROTEIN"/>
    <property type="match status" value="1"/>
</dbReference>
<dbReference type="RefSeq" id="WP_091022356.1">
    <property type="nucleotide sequence ID" value="NZ_BKAE01000002.1"/>
</dbReference>
<dbReference type="InterPro" id="IPR009721">
    <property type="entry name" value="O-acyltransferase_WSD1_C"/>
</dbReference>
<comment type="pathway">
    <text evidence="2">Lipid metabolism.</text>
</comment>
<gene>
    <name evidence="13" type="ORF">SAMN05192576_0979</name>
</gene>
<proteinExistence type="inferred from homology"/>
<keyword evidence="7" id="KW-0319">Glycerol metabolism</keyword>
<evidence type="ECO:0000256" key="3">
    <source>
        <dbReference type="ARBA" id="ARBA00009587"/>
    </source>
</evidence>
<dbReference type="GO" id="GO:0004144">
    <property type="term" value="F:diacylglycerol O-acyltransferase activity"/>
    <property type="evidence" value="ECO:0007669"/>
    <property type="project" value="UniProtKB-EC"/>
</dbReference>
<feature type="domain" description="O-acyltransferase WSD1 C-terminal" evidence="12">
    <location>
        <begin position="301"/>
        <end position="447"/>
    </location>
</feature>
<organism evidence="13 14">
    <name type="scientific">Nocardioides szechwanensis</name>
    <dbReference type="NCBI Taxonomy" id="1005944"/>
    <lineage>
        <taxon>Bacteria</taxon>
        <taxon>Bacillati</taxon>
        <taxon>Actinomycetota</taxon>
        <taxon>Actinomycetes</taxon>
        <taxon>Propionibacteriales</taxon>
        <taxon>Nocardioidaceae</taxon>
        <taxon>Nocardioides</taxon>
    </lineage>
</organism>
<dbReference type="OrthoDB" id="9810950at2"/>
<sequence length="464" mass="49127">MERMTGPDALMLNMECATVPMHTLKIVVLDPSTRGHHVTLPELRAAVAPYLGLVPRATQKVYAAPGCGGRPFWVHDPGFDLDRHLDQVTLADGGRAGLDQLCASLAERHLDRSRPLWSMTLVHGLSGGRQAVVVRLHHAVSDGLAALNTFLAASTDERGVTAPIAPEEPAIAPAPHEVRRQVRRDLPVTLAGLPRLVRTGLATRRATAGFEGHDHVPAALGGVRSSFNARGGVTRVCASAELDLADLKRVGRATGATINGVLHAVIAGAMREEYAARGDSLDQPAVATFGVAADTSSTRRWGNQIAPASVYLHVDIADAAERLRATARSCLLGVELRRRRGFELTEQAFAIVPRLAPAVRQLLAPHVPRVVNNITTANVAGPRSIRWFGEVAVADWISYAVAVAPADVNLTAYSYAGRLSIGLVATPESMPDPAAFLARLQPALDELLAVATDASAPEGVASVA</sequence>
<evidence type="ECO:0000256" key="6">
    <source>
        <dbReference type="ARBA" id="ARBA00022679"/>
    </source>
</evidence>
<keyword evidence="14" id="KW-1185">Reference proteome</keyword>
<evidence type="ECO:0000256" key="4">
    <source>
        <dbReference type="ARBA" id="ARBA00013244"/>
    </source>
</evidence>
<dbReference type="GO" id="GO:0071731">
    <property type="term" value="P:response to nitric oxide"/>
    <property type="evidence" value="ECO:0007669"/>
    <property type="project" value="TreeGrafter"/>
</dbReference>
<evidence type="ECO:0000313" key="13">
    <source>
        <dbReference type="EMBL" id="SDM80762.1"/>
    </source>
</evidence>
<dbReference type="InterPro" id="IPR023213">
    <property type="entry name" value="CAT-like_dom_sf"/>
</dbReference>
<dbReference type="InterPro" id="IPR004255">
    <property type="entry name" value="O-acyltransferase_WSD1_N"/>
</dbReference>
<evidence type="ECO:0000256" key="5">
    <source>
        <dbReference type="ARBA" id="ARBA00022516"/>
    </source>
</evidence>
<keyword evidence="9 13" id="KW-0012">Acyltransferase</keyword>
<dbReference type="Gene3D" id="3.30.559.10">
    <property type="entry name" value="Chloramphenicol acetyltransferase-like domain"/>
    <property type="match status" value="1"/>
</dbReference>
<dbReference type="InterPro" id="IPR045034">
    <property type="entry name" value="O-acyltransferase_WSD1-like"/>
</dbReference>
<reference evidence="14" key="1">
    <citation type="submission" date="2016-10" db="EMBL/GenBank/DDBJ databases">
        <authorList>
            <person name="Varghese N."/>
            <person name="Submissions S."/>
        </authorList>
    </citation>
    <scope>NUCLEOTIDE SEQUENCE [LARGE SCALE GENOMIC DNA]</scope>
    <source>
        <strain evidence="14">CGMCC 1.11147</strain>
    </source>
</reference>
<dbReference type="GO" id="GO:0051701">
    <property type="term" value="P:biological process involved in interaction with host"/>
    <property type="evidence" value="ECO:0007669"/>
    <property type="project" value="TreeGrafter"/>
</dbReference>
<feature type="domain" description="O-acyltransferase WSD1-like N-terminal" evidence="11">
    <location>
        <begin position="4"/>
        <end position="261"/>
    </location>
</feature>
<dbReference type="SUPFAM" id="SSF52777">
    <property type="entry name" value="CoA-dependent acyltransferases"/>
    <property type="match status" value="1"/>
</dbReference>
<evidence type="ECO:0000256" key="2">
    <source>
        <dbReference type="ARBA" id="ARBA00005189"/>
    </source>
</evidence>
<evidence type="ECO:0000256" key="1">
    <source>
        <dbReference type="ARBA" id="ARBA00004771"/>
    </source>
</evidence>
<dbReference type="GO" id="GO:0005886">
    <property type="term" value="C:plasma membrane"/>
    <property type="evidence" value="ECO:0007669"/>
    <property type="project" value="TreeGrafter"/>
</dbReference>
<dbReference type="GO" id="GO:0019432">
    <property type="term" value="P:triglyceride biosynthetic process"/>
    <property type="evidence" value="ECO:0007669"/>
    <property type="project" value="UniProtKB-UniPathway"/>
</dbReference>
<dbReference type="UniPathway" id="UPA00282"/>
<evidence type="ECO:0000256" key="10">
    <source>
        <dbReference type="ARBA" id="ARBA00048109"/>
    </source>
</evidence>
<dbReference type="AlphaFoldDB" id="A0A1G9W8D1"/>
<evidence type="ECO:0000256" key="8">
    <source>
        <dbReference type="ARBA" id="ARBA00023098"/>
    </source>
</evidence>
<comment type="catalytic activity">
    <reaction evidence="10">
        <text>an acyl-CoA + a 1,2-diacyl-sn-glycerol = a triacyl-sn-glycerol + CoA</text>
        <dbReference type="Rhea" id="RHEA:10868"/>
        <dbReference type="ChEBI" id="CHEBI:17815"/>
        <dbReference type="ChEBI" id="CHEBI:57287"/>
        <dbReference type="ChEBI" id="CHEBI:58342"/>
        <dbReference type="ChEBI" id="CHEBI:64615"/>
        <dbReference type="EC" id="2.3.1.20"/>
    </reaction>
</comment>
<accession>A0A1G9W8D1</accession>
<name>A0A1G9W8D1_9ACTN</name>